<evidence type="ECO:0000256" key="1">
    <source>
        <dbReference type="SAM" id="SignalP"/>
    </source>
</evidence>
<dbReference type="OrthoDB" id="7471798at2759"/>
<name>A0A8S0ZND2_ARCPL</name>
<sequence>MSVLRFVLVAAVLFATVECAPFFDAIYDAINGNSRRSYGYNGYGNYGSGGNPYGNGYDSGYGYGNAGYGGYAYKPRHEKQPPRQEKTFKDICRVHFPASADFPGRNGIVCPY</sequence>
<keyword evidence="3" id="KW-1185">Reference proteome</keyword>
<feature type="signal peptide" evidence="1">
    <location>
        <begin position="1"/>
        <end position="19"/>
    </location>
</feature>
<feature type="chain" id="PRO_5035843926" description="Glycine-rich protein" evidence="1">
    <location>
        <begin position="20"/>
        <end position="112"/>
    </location>
</feature>
<accession>A0A8S0ZND2</accession>
<dbReference type="EMBL" id="CADEBC010000483">
    <property type="protein sequence ID" value="CAB3234603.1"/>
    <property type="molecule type" value="Genomic_DNA"/>
</dbReference>
<keyword evidence="1" id="KW-0732">Signal</keyword>
<gene>
    <name evidence="2" type="ORF">APLA_LOCUS5671</name>
</gene>
<proteinExistence type="predicted"/>
<comment type="caution">
    <text evidence="2">The sequence shown here is derived from an EMBL/GenBank/DDBJ whole genome shotgun (WGS) entry which is preliminary data.</text>
</comment>
<reference evidence="2 3" key="1">
    <citation type="submission" date="2020-04" db="EMBL/GenBank/DDBJ databases">
        <authorList>
            <person name="Wallbank WR R."/>
            <person name="Pardo Diaz C."/>
            <person name="Kozak K."/>
            <person name="Martin S."/>
            <person name="Jiggins C."/>
            <person name="Moest M."/>
            <person name="Warren A I."/>
            <person name="Byers J.R.P. K."/>
            <person name="Montejo-Kovacevich G."/>
            <person name="Yen C E."/>
        </authorList>
    </citation>
    <scope>NUCLEOTIDE SEQUENCE [LARGE SCALE GENOMIC DNA]</scope>
</reference>
<dbReference type="AlphaFoldDB" id="A0A8S0ZND2"/>
<evidence type="ECO:0008006" key="4">
    <source>
        <dbReference type="Google" id="ProtNLM"/>
    </source>
</evidence>
<evidence type="ECO:0000313" key="3">
    <source>
        <dbReference type="Proteomes" id="UP000494106"/>
    </source>
</evidence>
<protein>
    <recommendedName>
        <fullName evidence="4">Glycine-rich protein</fullName>
    </recommendedName>
</protein>
<evidence type="ECO:0000313" key="2">
    <source>
        <dbReference type="EMBL" id="CAB3234603.1"/>
    </source>
</evidence>
<organism evidence="2 3">
    <name type="scientific">Arctia plantaginis</name>
    <name type="common">Wood tiger moth</name>
    <name type="synonym">Phalaena plantaginis</name>
    <dbReference type="NCBI Taxonomy" id="874455"/>
    <lineage>
        <taxon>Eukaryota</taxon>
        <taxon>Metazoa</taxon>
        <taxon>Ecdysozoa</taxon>
        <taxon>Arthropoda</taxon>
        <taxon>Hexapoda</taxon>
        <taxon>Insecta</taxon>
        <taxon>Pterygota</taxon>
        <taxon>Neoptera</taxon>
        <taxon>Endopterygota</taxon>
        <taxon>Lepidoptera</taxon>
        <taxon>Glossata</taxon>
        <taxon>Ditrysia</taxon>
        <taxon>Noctuoidea</taxon>
        <taxon>Erebidae</taxon>
        <taxon>Arctiinae</taxon>
        <taxon>Arctia</taxon>
    </lineage>
</organism>
<dbReference type="Proteomes" id="UP000494106">
    <property type="component" value="Unassembled WGS sequence"/>
</dbReference>